<dbReference type="AlphaFoldDB" id="A0A0S3PV45"/>
<dbReference type="EMBL" id="AP014946">
    <property type="protein sequence ID" value="BAT59678.1"/>
    <property type="molecule type" value="Genomic_DNA"/>
</dbReference>
<accession>A0A0S3PV45</accession>
<keyword evidence="2" id="KW-1185">Reference proteome</keyword>
<evidence type="ECO:0000313" key="1">
    <source>
        <dbReference type="EMBL" id="BAT59678.1"/>
    </source>
</evidence>
<evidence type="ECO:0000313" key="2">
    <source>
        <dbReference type="Proteomes" id="UP000236884"/>
    </source>
</evidence>
<sequence>MYPCARWDSWIPAQLTRFAHSLSAMTIRVVTAP</sequence>
<dbReference type="Proteomes" id="UP000236884">
    <property type="component" value="Chromosome"/>
</dbReference>
<dbReference type="KEGG" id="vgo:GJW-30_1_02211"/>
<gene>
    <name evidence="1" type="ORF">GJW-30_1_02211</name>
</gene>
<protein>
    <submittedName>
        <fullName evidence="1">Uncharacterized protein</fullName>
    </submittedName>
</protein>
<name>A0A0S3PV45_9BRAD</name>
<reference evidence="1 2" key="1">
    <citation type="submission" date="2015-08" db="EMBL/GenBank/DDBJ databases">
        <title>Investigation of the bacterial diversity of lava forest soil.</title>
        <authorList>
            <person name="Lee J.S."/>
        </authorList>
    </citation>
    <scope>NUCLEOTIDE SEQUENCE [LARGE SCALE GENOMIC DNA]</scope>
    <source>
        <strain evidence="1 2">GJW-30</strain>
    </source>
</reference>
<organism evidence="1 2">
    <name type="scientific">Variibacter gotjawalensis</name>
    <dbReference type="NCBI Taxonomy" id="1333996"/>
    <lineage>
        <taxon>Bacteria</taxon>
        <taxon>Pseudomonadati</taxon>
        <taxon>Pseudomonadota</taxon>
        <taxon>Alphaproteobacteria</taxon>
        <taxon>Hyphomicrobiales</taxon>
        <taxon>Nitrobacteraceae</taxon>
        <taxon>Variibacter</taxon>
    </lineage>
</organism>
<proteinExistence type="predicted"/>